<dbReference type="AlphaFoldDB" id="A0A9Q5MYT6"/>
<evidence type="ECO:0000256" key="1">
    <source>
        <dbReference type="SAM" id="MobiDB-lite"/>
    </source>
</evidence>
<keyword evidence="2" id="KW-0472">Membrane</keyword>
<reference evidence="3" key="1">
    <citation type="submission" date="2016-06" db="EMBL/GenBank/DDBJ databases">
        <title>Draft Genome sequence of the fungus Inonotus baumii.</title>
        <authorList>
            <person name="Zhu H."/>
            <person name="Lin W."/>
        </authorList>
    </citation>
    <scope>NUCLEOTIDE SEQUENCE</scope>
    <source>
        <strain evidence="3">821</strain>
    </source>
</reference>
<dbReference type="CDD" id="cd12087">
    <property type="entry name" value="TM_EGFR-like"/>
    <property type="match status" value="1"/>
</dbReference>
<evidence type="ECO:0000256" key="2">
    <source>
        <dbReference type="SAM" id="Phobius"/>
    </source>
</evidence>
<dbReference type="OrthoDB" id="2576334at2759"/>
<evidence type="ECO:0000313" key="4">
    <source>
        <dbReference type="Proteomes" id="UP000757232"/>
    </source>
</evidence>
<keyword evidence="2" id="KW-0812">Transmembrane</keyword>
<gene>
    <name evidence="3" type="ORF">A7U60_g8246</name>
</gene>
<dbReference type="EMBL" id="LNZH02000214">
    <property type="protein sequence ID" value="OCB84722.1"/>
    <property type="molecule type" value="Genomic_DNA"/>
</dbReference>
<comment type="caution">
    <text evidence="3">The sequence shown here is derived from an EMBL/GenBank/DDBJ whole genome shotgun (WGS) entry which is preliminary data.</text>
</comment>
<keyword evidence="4" id="KW-1185">Reference proteome</keyword>
<evidence type="ECO:0008006" key="5">
    <source>
        <dbReference type="Google" id="ProtNLM"/>
    </source>
</evidence>
<feature type="region of interest" description="Disordered" evidence="1">
    <location>
        <begin position="326"/>
        <end position="380"/>
    </location>
</feature>
<name>A0A9Q5MYT6_SANBA</name>
<feature type="region of interest" description="Disordered" evidence="1">
    <location>
        <begin position="425"/>
        <end position="455"/>
    </location>
</feature>
<feature type="compositionally biased region" description="Polar residues" evidence="1">
    <location>
        <begin position="363"/>
        <end position="380"/>
    </location>
</feature>
<dbReference type="Gene3D" id="2.60.120.260">
    <property type="entry name" value="Galactose-binding domain-like"/>
    <property type="match status" value="2"/>
</dbReference>
<feature type="compositionally biased region" description="Low complexity" evidence="1">
    <location>
        <begin position="338"/>
        <end position="350"/>
    </location>
</feature>
<feature type="transmembrane region" description="Helical" evidence="2">
    <location>
        <begin position="287"/>
        <end position="308"/>
    </location>
</feature>
<accession>A0A9Q5MYT6</accession>
<organism evidence="3 4">
    <name type="scientific">Sanghuangporus baumii</name>
    <name type="common">Phellinus baumii</name>
    <dbReference type="NCBI Taxonomy" id="108892"/>
    <lineage>
        <taxon>Eukaryota</taxon>
        <taxon>Fungi</taxon>
        <taxon>Dikarya</taxon>
        <taxon>Basidiomycota</taxon>
        <taxon>Agaricomycotina</taxon>
        <taxon>Agaricomycetes</taxon>
        <taxon>Hymenochaetales</taxon>
        <taxon>Hymenochaetaceae</taxon>
        <taxon>Sanghuangporus</taxon>
    </lineage>
</organism>
<proteinExistence type="predicted"/>
<sequence>MVTVVQYNFTLDDTSPIFQYSPPSDESDASKGWTIAHNAGTRSTYHTTRMANASLSFSFHGTGVTLFGSSNASYEAYLDGQNAPLPSSDENTLFQSNCSELREYQVYLKVLSATENQVLQFDYATLTSNVLGRSRYPEISMHSDDDVMKAHGTWHRKNQNNRFPLISNPNVTVRATNSPGDNMSFSVRGRAVAIYGPVNASSGLFSVMQENDDHVVTASSSTPINETVLFYKDGLSESNTTTLHLTNLGNGETTFCVSRVQVFAFNSTNGTSSAWTSSSTARSHRTALIGAIVGSIIGVVILAAIIVISMKRRNLTTSEPNAITPFEVGTEETSNAISRSGSKDSSSLGSEPNAITPFEVGTEETSNAITRSGSKDSSSLELNQDESLRIVIPDSIGARPAVSSISLLTVERLLLLIARQVDGVTRTGEASGDQDRRSLPPYPASMRNRSYRAAS</sequence>
<keyword evidence="2" id="KW-1133">Transmembrane helix</keyword>
<dbReference type="Proteomes" id="UP000757232">
    <property type="component" value="Unassembled WGS sequence"/>
</dbReference>
<evidence type="ECO:0000313" key="3">
    <source>
        <dbReference type="EMBL" id="OCB84722.1"/>
    </source>
</evidence>
<protein>
    <recommendedName>
        <fullName evidence="5">Transmembrane protein</fullName>
    </recommendedName>
</protein>